<dbReference type="GO" id="GO:0016746">
    <property type="term" value="F:acyltransferase activity"/>
    <property type="evidence" value="ECO:0007669"/>
    <property type="project" value="TreeGrafter"/>
</dbReference>
<reference evidence="2" key="2">
    <citation type="submission" date="2021-04" db="EMBL/GenBank/DDBJ databases">
        <authorList>
            <person name="Gilroy R."/>
        </authorList>
    </citation>
    <scope>NUCLEOTIDE SEQUENCE</scope>
    <source>
        <strain evidence="2">CHK160-9182</strain>
    </source>
</reference>
<dbReference type="Proteomes" id="UP000823934">
    <property type="component" value="Unassembled WGS sequence"/>
</dbReference>
<feature type="transmembrane region" description="Helical" evidence="1">
    <location>
        <begin position="74"/>
        <end position="93"/>
    </location>
</feature>
<keyword evidence="1" id="KW-0472">Membrane</keyword>
<evidence type="ECO:0000313" key="3">
    <source>
        <dbReference type="Proteomes" id="UP000823934"/>
    </source>
</evidence>
<gene>
    <name evidence="2" type="ORF">H9889_06670</name>
</gene>
<name>A0A9D1TU89_9GAMM</name>
<evidence type="ECO:0000256" key="1">
    <source>
        <dbReference type="SAM" id="Phobius"/>
    </source>
</evidence>
<feature type="non-terminal residue" evidence="2">
    <location>
        <position position="260"/>
    </location>
</feature>
<organism evidence="2 3">
    <name type="scientific">Candidatus Ignatzschineria merdigallinarum</name>
    <dbReference type="NCBI Taxonomy" id="2838621"/>
    <lineage>
        <taxon>Bacteria</taxon>
        <taxon>Pseudomonadati</taxon>
        <taxon>Pseudomonadota</taxon>
        <taxon>Gammaproteobacteria</taxon>
        <taxon>Cardiobacteriales</taxon>
        <taxon>Ignatzschineriaceae</taxon>
        <taxon>Ignatzschineria</taxon>
    </lineage>
</organism>
<feature type="transmembrane region" description="Helical" evidence="1">
    <location>
        <begin position="38"/>
        <end position="62"/>
    </location>
</feature>
<sequence length="260" mass="29612">MSYLSIEFSAIFILFFGVYWSFRSSVAIQNLILLISSYLIVGLFNIHFAMILGSYTVVLYLLSTGIVYSLRPKLWLAISVIAAVGNLAVFKYFNFFAPQLQHQLGEWGIDLSLPVAEIILPIGISFYTFHSMSYLVSIYERAVDQRNTGIPSEKWRGMAPVSFFDFALFLSFFPSIIAGPINRAKLFLPKLQDPTPRSVLEPHRAFMLIILAVIKVYWLSAFFSQAFVKPMFDNPSEYHTIELILAIYAYAIEIYLNFSG</sequence>
<keyword evidence="1" id="KW-1133">Transmembrane helix</keyword>
<dbReference type="PANTHER" id="PTHR13285:SF18">
    <property type="entry name" value="PROTEIN-CYSTEINE N-PALMITOYLTRANSFERASE RASP"/>
    <property type="match status" value="1"/>
</dbReference>
<dbReference type="AlphaFoldDB" id="A0A9D1TU89"/>
<dbReference type="EMBL" id="DXHP01000147">
    <property type="protein sequence ID" value="HIW06993.1"/>
    <property type="molecule type" value="Genomic_DNA"/>
</dbReference>
<proteinExistence type="predicted"/>
<feature type="transmembrane region" description="Helical" evidence="1">
    <location>
        <begin position="113"/>
        <end position="136"/>
    </location>
</feature>
<evidence type="ECO:0000313" key="2">
    <source>
        <dbReference type="EMBL" id="HIW06993.1"/>
    </source>
</evidence>
<dbReference type="InterPro" id="IPR051085">
    <property type="entry name" value="MB_O-acyltransferase"/>
</dbReference>
<accession>A0A9D1TU89</accession>
<feature type="transmembrane region" description="Helical" evidence="1">
    <location>
        <begin position="205"/>
        <end position="228"/>
    </location>
</feature>
<protein>
    <submittedName>
        <fullName evidence="2">MBOAT family protein</fullName>
    </submittedName>
</protein>
<reference evidence="2" key="1">
    <citation type="journal article" date="2021" name="PeerJ">
        <title>Extensive microbial diversity within the chicken gut microbiome revealed by metagenomics and culture.</title>
        <authorList>
            <person name="Gilroy R."/>
            <person name="Ravi A."/>
            <person name="Getino M."/>
            <person name="Pursley I."/>
            <person name="Horton D.L."/>
            <person name="Alikhan N.F."/>
            <person name="Baker D."/>
            <person name="Gharbi K."/>
            <person name="Hall N."/>
            <person name="Watson M."/>
            <person name="Adriaenssens E.M."/>
            <person name="Foster-Nyarko E."/>
            <person name="Jarju S."/>
            <person name="Secka A."/>
            <person name="Antonio M."/>
            <person name="Oren A."/>
            <person name="Chaudhuri R.R."/>
            <person name="La Ragione R."/>
            <person name="Hildebrand F."/>
            <person name="Pallen M.J."/>
        </authorList>
    </citation>
    <scope>NUCLEOTIDE SEQUENCE</scope>
    <source>
        <strain evidence="2">CHK160-9182</strain>
    </source>
</reference>
<feature type="transmembrane region" description="Helical" evidence="1">
    <location>
        <begin position="240"/>
        <end position="258"/>
    </location>
</feature>
<feature type="transmembrane region" description="Helical" evidence="1">
    <location>
        <begin position="12"/>
        <end position="32"/>
    </location>
</feature>
<feature type="transmembrane region" description="Helical" evidence="1">
    <location>
        <begin position="157"/>
        <end position="181"/>
    </location>
</feature>
<keyword evidence="1" id="KW-0812">Transmembrane</keyword>
<dbReference type="PANTHER" id="PTHR13285">
    <property type="entry name" value="ACYLTRANSFERASE"/>
    <property type="match status" value="1"/>
</dbReference>
<comment type="caution">
    <text evidence="2">The sequence shown here is derived from an EMBL/GenBank/DDBJ whole genome shotgun (WGS) entry which is preliminary data.</text>
</comment>